<dbReference type="InterPro" id="IPR052728">
    <property type="entry name" value="O2_lipid_transport_reg"/>
</dbReference>
<proteinExistence type="predicted"/>
<name>A0A7S0WUE7_9CHLO</name>
<feature type="transmembrane region" description="Helical" evidence="1">
    <location>
        <begin position="159"/>
        <end position="180"/>
    </location>
</feature>
<feature type="transmembrane region" description="Helical" evidence="1">
    <location>
        <begin position="327"/>
        <end position="346"/>
    </location>
</feature>
<protein>
    <recommendedName>
        <fullName evidence="3">Acyltransferase 3 domain-containing protein</fullName>
    </recommendedName>
</protein>
<reference evidence="2" key="1">
    <citation type="submission" date="2021-01" db="EMBL/GenBank/DDBJ databases">
        <authorList>
            <person name="Corre E."/>
            <person name="Pelletier E."/>
            <person name="Niang G."/>
            <person name="Scheremetjew M."/>
            <person name="Finn R."/>
            <person name="Kale V."/>
            <person name="Holt S."/>
            <person name="Cochrane G."/>
            <person name="Meng A."/>
            <person name="Brown T."/>
            <person name="Cohen L."/>
        </authorList>
    </citation>
    <scope>NUCLEOTIDE SEQUENCE</scope>
    <source>
        <strain evidence="2">CCMP722</strain>
    </source>
</reference>
<feature type="transmembrane region" description="Helical" evidence="1">
    <location>
        <begin position="53"/>
        <end position="73"/>
    </location>
</feature>
<dbReference type="PANTHER" id="PTHR11161:SF12">
    <property type="entry name" value="ACYLTRANSFERASE 3 DOMAIN-CONTAINING PROTEIN-RELATED"/>
    <property type="match status" value="1"/>
</dbReference>
<evidence type="ECO:0008006" key="3">
    <source>
        <dbReference type="Google" id="ProtNLM"/>
    </source>
</evidence>
<evidence type="ECO:0000256" key="1">
    <source>
        <dbReference type="SAM" id="Phobius"/>
    </source>
</evidence>
<sequence>MASAQQTIPAVDGLRAFSTLSMVALHASILGTVYTTIDTREWSAYVHTPVAGFLKMAGCQVDALLVLSGLLLGLRLRTHLMAGTAGSTLSITRGVSQYAISRATRLWPVILFNIALLYALGDSLLWVDLKTRVFAFIQCLTFTYNYFSVVRYGSCTMTVMWSVCADYQMGIILVALLYTLRRIVRKDSTFLACVRGMLLSLFLASFAIRYALWDPAVGNDVLMGKRPHFGVLLTKISYNWVKDGLGFRIDPAGIVSRPADLLNDTLPHHSLVNDAAEDLMAIMGRLYFPTHARYGAMVVGMLMAFCVDIPLSPKGAKKLDAGVTRKVLSHVCSMLLTVWAVGSLLGASSSVPTDEDIAAMPLEAQLIVTVVFRNIVALALAAILLLAMNPPGSFLRSPPLAFLLGSRVWKPVAKLSYGINMVHFRVMLELVTKYIKPARENAPDHWYTLQIYLATLVLSSALSFLCSKFWEAPAQRALSGLLAPPKSKVN</sequence>
<feature type="transmembrane region" description="Helical" evidence="1">
    <location>
        <begin position="366"/>
        <end position="387"/>
    </location>
</feature>
<feature type="transmembrane region" description="Helical" evidence="1">
    <location>
        <begin position="192"/>
        <end position="213"/>
    </location>
</feature>
<dbReference type="EMBL" id="HBFA01033584">
    <property type="protein sequence ID" value="CAD8684603.1"/>
    <property type="molecule type" value="Transcribed_RNA"/>
</dbReference>
<gene>
    <name evidence="2" type="ORF">POBO1169_LOCUS16896</name>
</gene>
<keyword evidence="1" id="KW-0812">Transmembrane</keyword>
<feature type="transmembrane region" description="Helical" evidence="1">
    <location>
        <begin position="292"/>
        <end position="311"/>
    </location>
</feature>
<dbReference type="PANTHER" id="PTHR11161">
    <property type="entry name" value="O-ACYLTRANSFERASE"/>
    <property type="match status" value="1"/>
</dbReference>
<accession>A0A7S0WUE7</accession>
<feature type="transmembrane region" description="Helical" evidence="1">
    <location>
        <begin position="12"/>
        <end position="33"/>
    </location>
</feature>
<keyword evidence="1" id="KW-0472">Membrane</keyword>
<organism evidence="2">
    <name type="scientific">Pyramimonas obovata</name>
    <dbReference type="NCBI Taxonomy" id="1411642"/>
    <lineage>
        <taxon>Eukaryota</taxon>
        <taxon>Viridiplantae</taxon>
        <taxon>Chlorophyta</taxon>
        <taxon>Pyramimonadophyceae</taxon>
        <taxon>Pyramimonadales</taxon>
        <taxon>Pyramimonadaceae</taxon>
        <taxon>Pyramimonas</taxon>
        <taxon>Pyramimonas incertae sedis</taxon>
    </lineage>
</organism>
<feature type="transmembrane region" description="Helical" evidence="1">
    <location>
        <begin position="106"/>
        <end position="126"/>
    </location>
</feature>
<dbReference type="AlphaFoldDB" id="A0A7S0WUE7"/>
<keyword evidence="1" id="KW-1133">Transmembrane helix</keyword>
<evidence type="ECO:0000313" key="2">
    <source>
        <dbReference type="EMBL" id="CAD8684603.1"/>
    </source>
</evidence>